<dbReference type="InterPro" id="IPR015897">
    <property type="entry name" value="CHK_kinase-like"/>
</dbReference>
<proteinExistence type="predicted"/>
<dbReference type="Pfam" id="PF02958">
    <property type="entry name" value="EcKL"/>
    <property type="match status" value="2"/>
</dbReference>
<dbReference type="Gene3D" id="3.90.1200.10">
    <property type="match status" value="2"/>
</dbReference>
<feature type="domain" description="CHK kinase-like" evidence="1">
    <location>
        <begin position="137"/>
        <end position="329"/>
    </location>
</feature>
<evidence type="ECO:0000259" key="1">
    <source>
        <dbReference type="SMART" id="SM00587"/>
    </source>
</evidence>
<dbReference type="PANTHER" id="PTHR11012:SF6">
    <property type="entry name" value="CHK DOMAIN OV1-RELATED"/>
    <property type="match status" value="1"/>
</dbReference>
<dbReference type="EMBL" id="HBUE01022661">
    <property type="protein sequence ID" value="CAG6453356.1"/>
    <property type="molecule type" value="Transcribed_RNA"/>
</dbReference>
<dbReference type="AlphaFoldDB" id="A0A8D8EZW1"/>
<evidence type="ECO:0000313" key="2">
    <source>
        <dbReference type="EMBL" id="CAG6453356.1"/>
    </source>
</evidence>
<accession>A0A8D8EZW1</accession>
<organism evidence="2">
    <name type="scientific">Culex pipiens</name>
    <name type="common">House mosquito</name>
    <dbReference type="NCBI Taxonomy" id="7175"/>
    <lineage>
        <taxon>Eukaryota</taxon>
        <taxon>Metazoa</taxon>
        <taxon>Ecdysozoa</taxon>
        <taxon>Arthropoda</taxon>
        <taxon>Hexapoda</taxon>
        <taxon>Insecta</taxon>
        <taxon>Pterygota</taxon>
        <taxon>Neoptera</taxon>
        <taxon>Endopterygota</taxon>
        <taxon>Diptera</taxon>
        <taxon>Nematocera</taxon>
        <taxon>Culicoidea</taxon>
        <taxon>Culicidae</taxon>
        <taxon>Culicinae</taxon>
        <taxon>Culicini</taxon>
        <taxon>Culex</taxon>
        <taxon>Culex</taxon>
    </lineage>
</organism>
<name>A0A8D8EZW1_CULPI</name>
<dbReference type="SMART" id="SM00587">
    <property type="entry name" value="CHK"/>
    <property type="match status" value="2"/>
</dbReference>
<dbReference type="SUPFAM" id="SSF56112">
    <property type="entry name" value="Protein kinase-like (PK-like)"/>
    <property type="match status" value="2"/>
</dbReference>
<dbReference type="PANTHER" id="PTHR11012">
    <property type="entry name" value="PROTEIN KINASE-LIKE DOMAIN-CONTAINING"/>
    <property type="match status" value="1"/>
</dbReference>
<dbReference type="InterPro" id="IPR004119">
    <property type="entry name" value="EcKL"/>
</dbReference>
<feature type="domain" description="CHK kinase-like" evidence="1">
    <location>
        <begin position="562"/>
        <end position="754"/>
    </location>
</feature>
<protein>
    <submittedName>
        <fullName evidence="2">(northern house mosquito) hypothetical protein</fullName>
    </submittedName>
</protein>
<reference evidence="2" key="1">
    <citation type="submission" date="2021-05" db="EMBL/GenBank/DDBJ databases">
        <authorList>
            <person name="Alioto T."/>
            <person name="Alioto T."/>
            <person name="Gomez Garrido J."/>
        </authorList>
    </citation>
    <scope>NUCLEOTIDE SEQUENCE</scope>
</reference>
<dbReference type="InterPro" id="IPR011009">
    <property type="entry name" value="Kinase-like_dom_sf"/>
</dbReference>
<sequence length="853" mass="97463">MAAVPPTAQVPSWMTKEYFVEVVAKKFGLNEDDFTIDALDVKPATEAGDNFASKLYRVAVGVSCKDGSSKKLSLIVKALVNMGMAEEMIQMMNVFPKEKEMYADIIPALENLYREKGINVEFGPKCYKNATRPTDSLVLEDLNDRQFRMVNRREGLDLEHTKVVLKKLAQFHAASAVLFERKGPFSAVFDEGMYNVRSKAIFEVHMRPHMETSVKMVRLWPNGEYYAEIMQDFSLSMLDELIKISRAKPGSFNVLNHGDAWCNNLLFKYNADNTIATLVPVDYQMCVWASPTLDLLYFIFTSVRGDIRLPELDNLINFYHRNLTENLNLLEYSKPIPSLKELHLDFIDHIAYGFSACFGVLPICLMEKTENASIDTMMSADDAGRLFREKMFSTPEYVRQMTELLPFFCEYGAFDIRHSGFQTPSGVCSDFLNLPGWFRREFFNDVVEKKLHLRNGNYYITKLEVSIATSKGDNYGSVMYRCKINVENKANNSEESFSVIVKTRPTGMAAEFSDALNPFAKEIEMYEKLIPAFEALYLDKDVGVEIGPRCLKTCEMVPSDVIVMEDLRSVRYKPVKRQDGLDQGHTERILEKLAQFHAASAVYGVRNGGFPEIFAHGLYNEKNMQMMEHMFTPAYNACLEELRQNVSTKEYLEDLEKLHAVAFSRTMDCLVVDPDGFNVLNHGDFWINNTMFQYGSDGCLEDAALVDFQMCFYGSPVLDLNYFLFTSVKGNIKLSKLNHFIRYYHEQLVSNLTVLGYSKPLPTLKKLQMDFYDRIVYGAATMFGVNSLCHVEPTGDLDMEAMFMDNETGRRCRKEMYGNERYLRSMEQLLPFFQKKGAFAEDASVCAVSKKTV</sequence>